<evidence type="ECO:0008006" key="4">
    <source>
        <dbReference type="Google" id="ProtNLM"/>
    </source>
</evidence>
<dbReference type="RefSeq" id="WP_212981029.1">
    <property type="nucleotide sequence ID" value="NZ_AP025343.1"/>
</dbReference>
<feature type="signal peptide" evidence="1">
    <location>
        <begin position="1"/>
        <end position="28"/>
    </location>
</feature>
<gene>
    <name evidence="2" type="ORF">J34TS1_57100</name>
</gene>
<reference evidence="2 3" key="1">
    <citation type="submission" date="2021-03" db="EMBL/GenBank/DDBJ databases">
        <title>Antimicrobial resistance genes in bacteria isolated from Japanese honey, and their potential for conferring macrolide and lincosamide resistance in the American foulbrood pathogen Paenibacillus larvae.</title>
        <authorList>
            <person name="Okamoto M."/>
            <person name="Kumagai M."/>
            <person name="Kanamori H."/>
            <person name="Takamatsu D."/>
        </authorList>
    </citation>
    <scope>NUCLEOTIDE SEQUENCE [LARGE SCALE GENOMIC DNA]</scope>
    <source>
        <strain evidence="2 3">J34TS1</strain>
    </source>
</reference>
<protein>
    <recommendedName>
        <fullName evidence="4">Peptidase M56 BlaR1</fullName>
    </recommendedName>
</protein>
<evidence type="ECO:0000313" key="3">
    <source>
        <dbReference type="Proteomes" id="UP000682811"/>
    </source>
</evidence>
<proteinExistence type="predicted"/>
<feature type="chain" id="PRO_5038556966" description="Peptidase M56 BlaR1" evidence="1">
    <location>
        <begin position="29"/>
        <end position="254"/>
    </location>
</feature>
<organism evidence="2 3">
    <name type="scientific">Paenibacillus azoreducens</name>
    <dbReference type="NCBI Taxonomy" id="116718"/>
    <lineage>
        <taxon>Bacteria</taxon>
        <taxon>Bacillati</taxon>
        <taxon>Bacillota</taxon>
        <taxon>Bacilli</taxon>
        <taxon>Bacillales</taxon>
        <taxon>Paenibacillaceae</taxon>
        <taxon>Paenibacillus</taxon>
    </lineage>
</organism>
<comment type="caution">
    <text evidence="2">The sequence shown here is derived from an EMBL/GenBank/DDBJ whole genome shotgun (WGS) entry which is preliminary data.</text>
</comment>
<dbReference type="EMBL" id="BORT01000040">
    <property type="protein sequence ID" value="GIO50945.1"/>
    <property type="molecule type" value="Genomic_DNA"/>
</dbReference>
<keyword evidence="3" id="KW-1185">Reference proteome</keyword>
<name>A0A919YKD4_9BACL</name>
<dbReference type="AlphaFoldDB" id="A0A919YKD4"/>
<evidence type="ECO:0000313" key="2">
    <source>
        <dbReference type="EMBL" id="GIO50945.1"/>
    </source>
</evidence>
<keyword evidence="1" id="KW-0732">Signal</keyword>
<accession>A0A919YKD4</accession>
<dbReference type="Proteomes" id="UP000682811">
    <property type="component" value="Unassembled WGS sequence"/>
</dbReference>
<sequence length="254" mass="28630">MNTGMKITIAALSSMLLLGGSANFVAGAAPAAPAKTAEQQTKAANKADQLEKEEIARINKLLEQNPDDSYMVFVSNELTKKKGLETFSMGNIMPEFNTYEDYLKKASTLEGTVLQQPTGLPEGYSFSIGKIMGPYSSAFTEEMRAEAKKLGKQIYSKKVNWKHAQYINLEYKNGNDSIIFGYHRLDEKENQEQKGYSYQTAEEFLKKYPKFDKNEVKNTLVWFEKGKQFTIKTNPGNPLTKEDLIKLAETMVKK</sequence>
<evidence type="ECO:0000256" key="1">
    <source>
        <dbReference type="SAM" id="SignalP"/>
    </source>
</evidence>